<name>A0ACB8URM5_9EURO</name>
<sequence length="402" mass="46110">MTSIFLVDNTLPEPESDSVEPLSPSTSKQSKSLAKRITRSSVRKNLARRKYAKWQQERYDTRDGASSRENSLSRNTTLREPIVQIKRTQQTIDSTDGEVTDAESLLPGHGSQSEIDVLYENQRGWFFFGMPHYSEKSLLNLDPSAWLTKNLEVSPVDISNAQPPDPSWKWAWQTWYIDMSYDVDEEGWQYSFSFASKFAWHGTHPWYHSFVRRRRWIRKRVKTGLASRQTVLTEDRAHAYSALDEFITARTGTGTAEPSTIAEDRASYASWSQLDPDEEISPDEITNTVVLMKAVRKASLDREKIEAVKSFVLLGEEELVLLEDRIPDIMSALVFHTSKRQLAEFLVSKIEEIPKNTDDESARSKREYLIKAVDAIHRQDKDFEFWEDTGPAVGSDKGKNAF</sequence>
<protein>
    <submittedName>
        <fullName evidence="1">Uncharacterized protein</fullName>
    </submittedName>
</protein>
<accession>A0ACB8URM5</accession>
<comment type="caution">
    <text evidence="1">The sequence shown here is derived from an EMBL/GenBank/DDBJ whole genome shotgun (WGS) entry which is preliminary data.</text>
</comment>
<dbReference type="EMBL" id="JALBCA010000086">
    <property type="protein sequence ID" value="KAI2383657.1"/>
    <property type="molecule type" value="Genomic_DNA"/>
</dbReference>
<gene>
    <name evidence="1" type="ORF">LOY88_005126</name>
</gene>
<reference evidence="1" key="1">
    <citation type="journal article" date="2022" name="bioRxiv">
        <title>Population genetic analysis of Ophidiomyces ophidiicola, the causative agent of snake fungal disease, indicates recent introductions to the USA.</title>
        <authorList>
            <person name="Ladner J.T."/>
            <person name="Palmer J.M."/>
            <person name="Ettinger C.L."/>
            <person name="Stajich J.E."/>
            <person name="Farrell T.M."/>
            <person name="Glorioso B.M."/>
            <person name="Lawson B."/>
            <person name="Price S.J."/>
            <person name="Stengle A.G."/>
            <person name="Grear D.A."/>
            <person name="Lorch J.M."/>
        </authorList>
    </citation>
    <scope>NUCLEOTIDE SEQUENCE</scope>
    <source>
        <strain evidence="1">NWHC 24266-5</strain>
    </source>
</reference>
<proteinExistence type="predicted"/>
<evidence type="ECO:0000313" key="1">
    <source>
        <dbReference type="EMBL" id="KAI2383657.1"/>
    </source>
</evidence>
<organism evidence="1">
    <name type="scientific">Ophidiomyces ophidiicola</name>
    <dbReference type="NCBI Taxonomy" id="1387563"/>
    <lineage>
        <taxon>Eukaryota</taxon>
        <taxon>Fungi</taxon>
        <taxon>Dikarya</taxon>
        <taxon>Ascomycota</taxon>
        <taxon>Pezizomycotina</taxon>
        <taxon>Eurotiomycetes</taxon>
        <taxon>Eurotiomycetidae</taxon>
        <taxon>Onygenales</taxon>
        <taxon>Onygenaceae</taxon>
        <taxon>Ophidiomyces</taxon>
    </lineage>
</organism>